<gene>
    <name evidence="2" type="ORF">DLM65_10200</name>
    <name evidence="1" type="ORF">JF886_14285</name>
</gene>
<evidence type="ECO:0000313" key="3">
    <source>
        <dbReference type="Proteomes" id="UP000248724"/>
    </source>
</evidence>
<accession>A0A934K485</accession>
<name>A0A2W5Z9T2_9BACT</name>
<evidence type="ECO:0000313" key="4">
    <source>
        <dbReference type="Proteomes" id="UP000606991"/>
    </source>
</evidence>
<dbReference type="Proteomes" id="UP000248724">
    <property type="component" value="Unassembled WGS sequence"/>
</dbReference>
<comment type="caution">
    <text evidence="2">The sequence shown here is derived from an EMBL/GenBank/DDBJ whole genome shotgun (WGS) entry which is preliminary data.</text>
</comment>
<dbReference type="Pfam" id="PF13376">
    <property type="entry name" value="OmdA"/>
    <property type="match status" value="1"/>
</dbReference>
<evidence type="ECO:0000313" key="2">
    <source>
        <dbReference type="EMBL" id="PZR79635.1"/>
    </source>
</evidence>
<dbReference type="RefSeq" id="WP_337313622.1">
    <property type="nucleotide sequence ID" value="NZ_JAEKNS010000144.1"/>
</dbReference>
<dbReference type="AlphaFoldDB" id="A0A2W5Z9T2"/>
<reference evidence="1 4" key="3">
    <citation type="submission" date="2020-10" db="EMBL/GenBank/DDBJ databases">
        <title>Ca. Dormibacterota MAGs.</title>
        <authorList>
            <person name="Montgomery K."/>
        </authorList>
    </citation>
    <scope>NUCLEOTIDE SEQUENCE [LARGE SCALE GENOMIC DNA]</scope>
    <source>
        <strain evidence="1">SC8812_S17_18</strain>
    </source>
</reference>
<evidence type="ECO:0000313" key="1">
    <source>
        <dbReference type="EMBL" id="MBJ7595996.1"/>
    </source>
</evidence>
<proteinExistence type="predicted"/>
<organism evidence="2 3">
    <name type="scientific">Candidatus Aeolococcus gillhamiae</name>
    <dbReference type="NCBI Taxonomy" id="3127015"/>
    <lineage>
        <taxon>Bacteria</taxon>
        <taxon>Bacillati</taxon>
        <taxon>Candidatus Dormiibacterota</taxon>
        <taxon>Candidatus Dormibacteria</taxon>
        <taxon>Candidatus Aeolococcales</taxon>
        <taxon>Candidatus Aeolococcaceae</taxon>
        <taxon>Candidatus Aeolococcus</taxon>
    </lineage>
</organism>
<reference evidence="2 3" key="1">
    <citation type="journal article" date="2017" name="Nature">
        <title>Atmospheric trace gases support primary production in Antarctic desert surface soil.</title>
        <authorList>
            <person name="Ji M."/>
            <person name="Greening C."/>
            <person name="Vanwonterghem I."/>
            <person name="Carere C.R."/>
            <person name="Bay S.K."/>
            <person name="Steen J.A."/>
            <person name="Montgomery K."/>
            <person name="Lines T."/>
            <person name="Beardall J."/>
            <person name="van Dorst J."/>
            <person name="Snape I."/>
            <person name="Stott M.B."/>
            <person name="Hugenholtz P."/>
            <person name="Ferrari B.C."/>
        </authorList>
    </citation>
    <scope>NUCLEOTIDE SEQUENCE [LARGE SCALE GENOMIC DNA]</scope>
    <source>
        <strain evidence="2">RRmetagenome_bin12</strain>
    </source>
</reference>
<sequence length="48" mass="5754">MLNATFDAMPYGHRRQYAHWIADARKPETRRRRIGQAMERIRAGQRRG</sequence>
<dbReference type="Proteomes" id="UP000606991">
    <property type="component" value="Unassembled WGS sequence"/>
</dbReference>
<dbReference type="EMBL" id="QHBU01000196">
    <property type="protein sequence ID" value="PZR79635.1"/>
    <property type="molecule type" value="Genomic_DNA"/>
</dbReference>
<dbReference type="EMBL" id="JAEKNS010000144">
    <property type="protein sequence ID" value="MBJ7595996.1"/>
    <property type="molecule type" value="Genomic_DNA"/>
</dbReference>
<reference evidence="2" key="2">
    <citation type="submission" date="2018-05" db="EMBL/GenBank/DDBJ databases">
        <authorList>
            <person name="Ferrari B."/>
        </authorList>
    </citation>
    <scope>NUCLEOTIDE SEQUENCE</scope>
    <source>
        <strain evidence="2">RRmetagenome_bin12</strain>
    </source>
</reference>
<protein>
    <submittedName>
        <fullName evidence="1">YdeI/OmpD-associated family protein</fullName>
    </submittedName>
</protein>
<accession>A0A2W5Z9T2</accession>